<dbReference type="PANTHER" id="PTHR43048">
    <property type="entry name" value="METHYLMALONYL-COA EPIMERASE"/>
    <property type="match status" value="1"/>
</dbReference>
<dbReference type="PANTHER" id="PTHR43048:SF6">
    <property type="entry name" value="BLR8189 PROTEIN"/>
    <property type="match status" value="1"/>
</dbReference>
<dbReference type="GO" id="GO:0046872">
    <property type="term" value="F:metal ion binding"/>
    <property type="evidence" value="ECO:0007669"/>
    <property type="project" value="UniProtKB-KW"/>
</dbReference>
<dbReference type="GO" id="GO:0046491">
    <property type="term" value="P:L-methylmalonyl-CoA metabolic process"/>
    <property type="evidence" value="ECO:0007669"/>
    <property type="project" value="TreeGrafter"/>
</dbReference>
<dbReference type="InterPro" id="IPR037523">
    <property type="entry name" value="VOC_core"/>
</dbReference>
<dbReference type="Gene3D" id="3.10.180.10">
    <property type="entry name" value="2,3-Dihydroxybiphenyl 1,2-Dioxygenase, domain 1"/>
    <property type="match status" value="1"/>
</dbReference>
<dbReference type="PROSITE" id="PS51819">
    <property type="entry name" value="VOC"/>
    <property type="match status" value="1"/>
</dbReference>
<proteinExistence type="predicted"/>
<dbReference type="EMBL" id="MU006099">
    <property type="protein sequence ID" value="KAF2837436.1"/>
    <property type="molecule type" value="Genomic_DNA"/>
</dbReference>
<name>A0A9P4S7A1_9PEZI</name>
<evidence type="ECO:0000313" key="4">
    <source>
        <dbReference type="EMBL" id="KAF2837436.1"/>
    </source>
</evidence>
<dbReference type="Proteomes" id="UP000799429">
    <property type="component" value="Unassembled WGS sequence"/>
</dbReference>
<keyword evidence="5" id="KW-1185">Reference proteome</keyword>
<dbReference type="OrthoDB" id="16820at2759"/>
<comment type="caution">
    <text evidence="4">The sequence shown here is derived from an EMBL/GenBank/DDBJ whole genome shotgun (WGS) entry which is preliminary data.</text>
</comment>
<dbReference type="GO" id="GO:0004493">
    <property type="term" value="F:methylmalonyl-CoA epimerase activity"/>
    <property type="evidence" value="ECO:0007669"/>
    <property type="project" value="TreeGrafter"/>
</dbReference>
<evidence type="ECO:0000256" key="1">
    <source>
        <dbReference type="ARBA" id="ARBA00022723"/>
    </source>
</evidence>
<evidence type="ECO:0000313" key="5">
    <source>
        <dbReference type="Proteomes" id="UP000799429"/>
    </source>
</evidence>
<dbReference type="InterPro" id="IPR029068">
    <property type="entry name" value="Glyas_Bleomycin-R_OHBP_Dase"/>
</dbReference>
<dbReference type="Pfam" id="PF00903">
    <property type="entry name" value="Glyoxalase"/>
    <property type="match status" value="1"/>
</dbReference>
<feature type="domain" description="VOC" evidence="3">
    <location>
        <begin position="32"/>
        <end position="176"/>
    </location>
</feature>
<protein>
    <submittedName>
        <fullName evidence="4">Glyoxalase/Bleomycin resistance protein/Dihydroxybiphenyl dioxygenase</fullName>
    </submittedName>
</protein>
<feature type="compositionally biased region" description="Polar residues" evidence="2">
    <location>
        <begin position="10"/>
        <end position="19"/>
    </location>
</feature>
<dbReference type="SUPFAM" id="SSF54593">
    <property type="entry name" value="Glyoxalase/Bleomycin resistance protein/Dihydroxybiphenyl dioxygenase"/>
    <property type="match status" value="1"/>
</dbReference>
<accession>A0A9P4S7A1</accession>
<reference evidence="4" key="1">
    <citation type="journal article" date="2020" name="Stud. Mycol.">
        <title>101 Dothideomycetes genomes: a test case for predicting lifestyles and emergence of pathogens.</title>
        <authorList>
            <person name="Haridas S."/>
            <person name="Albert R."/>
            <person name="Binder M."/>
            <person name="Bloem J."/>
            <person name="Labutti K."/>
            <person name="Salamov A."/>
            <person name="Andreopoulos B."/>
            <person name="Baker S."/>
            <person name="Barry K."/>
            <person name="Bills G."/>
            <person name="Bluhm B."/>
            <person name="Cannon C."/>
            <person name="Castanera R."/>
            <person name="Culley D."/>
            <person name="Daum C."/>
            <person name="Ezra D."/>
            <person name="Gonzalez J."/>
            <person name="Henrissat B."/>
            <person name="Kuo A."/>
            <person name="Liang C."/>
            <person name="Lipzen A."/>
            <person name="Lutzoni F."/>
            <person name="Magnuson J."/>
            <person name="Mondo S."/>
            <person name="Nolan M."/>
            <person name="Ohm R."/>
            <person name="Pangilinan J."/>
            <person name="Park H.-J."/>
            <person name="Ramirez L."/>
            <person name="Alfaro M."/>
            <person name="Sun H."/>
            <person name="Tritt A."/>
            <person name="Yoshinaga Y."/>
            <person name="Zwiers L.-H."/>
            <person name="Turgeon B."/>
            <person name="Goodwin S."/>
            <person name="Spatafora J."/>
            <person name="Crous P."/>
            <person name="Grigoriev I."/>
        </authorList>
    </citation>
    <scope>NUCLEOTIDE SEQUENCE</scope>
    <source>
        <strain evidence="4">CBS 101060</strain>
    </source>
</reference>
<dbReference type="GO" id="GO:0051213">
    <property type="term" value="F:dioxygenase activity"/>
    <property type="evidence" value="ECO:0007669"/>
    <property type="project" value="UniProtKB-KW"/>
</dbReference>
<dbReference type="InterPro" id="IPR004360">
    <property type="entry name" value="Glyas_Fos-R_dOase_dom"/>
</dbReference>
<sequence>MVPVRPPSPRHTSTQTHTKQNTKHPHQNQNYVLNHIALSVPDLEAACTWYTTLFGFRRIRSDRHTIRSTSPSAPIFKIYGDRLREVKVAWLSTGNSVGLEIFQFVDPGFKAPEREFEFERGGFYHVGVTVPDVEGMVRRCEGMGARRIGEVIEVGDGEQAAYLRDPWGNTVEVLSCSYEQLMANRALLFTLVDLMGGLGEELRGFYGDGLYSTVQYSTGMRNSVQKDDKTPACIVDVPSVPRFDPVSSCHGADPCAWFITHTCTLPLRVLQDIGLITAVDNTPLHVFLALTYRRYFNAARRFRTQVKWDEDRVMVSDTVISSLVAEIVGISPDPRLKRRVSTIRGPMPYQCEFCNCQFDSTRYFGTK</sequence>
<keyword evidence="4" id="KW-0560">Oxidoreductase</keyword>
<keyword evidence="1" id="KW-0479">Metal-binding</keyword>
<keyword evidence="4" id="KW-0223">Dioxygenase</keyword>
<feature type="region of interest" description="Disordered" evidence="2">
    <location>
        <begin position="1"/>
        <end position="27"/>
    </location>
</feature>
<evidence type="ECO:0000256" key="2">
    <source>
        <dbReference type="SAM" id="MobiDB-lite"/>
    </source>
</evidence>
<evidence type="ECO:0000259" key="3">
    <source>
        <dbReference type="PROSITE" id="PS51819"/>
    </source>
</evidence>
<gene>
    <name evidence="4" type="ORF">M501DRAFT_1032677</name>
</gene>
<organism evidence="4 5">
    <name type="scientific">Patellaria atrata CBS 101060</name>
    <dbReference type="NCBI Taxonomy" id="1346257"/>
    <lineage>
        <taxon>Eukaryota</taxon>
        <taxon>Fungi</taxon>
        <taxon>Dikarya</taxon>
        <taxon>Ascomycota</taxon>
        <taxon>Pezizomycotina</taxon>
        <taxon>Dothideomycetes</taxon>
        <taxon>Dothideomycetes incertae sedis</taxon>
        <taxon>Patellariales</taxon>
        <taxon>Patellariaceae</taxon>
        <taxon>Patellaria</taxon>
    </lineage>
</organism>
<dbReference type="InterPro" id="IPR051785">
    <property type="entry name" value="MMCE/EMCE_epimerase"/>
</dbReference>
<dbReference type="AlphaFoldDB" id="A0A9P4S7A1"/>